<feature type="region of interest" description="Disordered" evidence="4">
    <location>
        <begin position="1"/>
        <end position="23"/>
    </location>
</feature>
<evidence type="ECO:0000313" key="7">
    <source>
        <dbReference type="Proteomes" id="UP000239187"/>
    </source>
</evidence>
<dbReference type="CDD" id="cd06170">
    <property type="entry name" value="LuxR_C_like"/>
    <property type="match status" value="1"/>
</dbReference>
<dbReference type="InterPro" id="IPR016032">
    <property type="entry name" value="Sig_transdc_resp-reg_C-effctor"/>
</dbReference>
<dbReference type="SMART" id="SM00421">
    <property type="entry name" value="HTH_LUXR"/>
    <property type="match status" value="1"/>
</dbReference>
<evidence type="ECO:0000259" key="5">
    <source>
        <dbReference type="PROSITE" id="PS50043"/>
    </source>
</evidence>
<proteinExistence type="predicted"/>
<dbReference type="SUPFAM" id="SSF52540">
    <property type="entry name" value="P-loop containing nucleoside triphosphate hydrolases"/>
    <property type="match status" value="1"/>
</dbReference>
<dbReference type="EMBL" id="CP024915">
    <property type="protein sequence ID" value="AUZ88609.1"/>
    <property type="molecule type" value="Genomic_DNA"/>
</dbReference>
<dbReference type="PRINTS" id="PR00038">
    <property type="entry name" value="HTHLUXR"/>
</dbReference>
<dbReference type="Proteomes" id="UP000239187">
    <property type="component" value="Chromosome"/>
</dbReference>
<dbReference type="PROSITE" id="PS50043">
    <property type="entry name" value="HTH_LUXR_2"/>
    <property type="match status" value="1"/>
</dbReference>
<dbReference type="GO" id="GO:0003677">
    <property type="term" value="F:DNA binding"/>
    <property type="evidence" value="ECO:0007669"/>
    <property type="project" value="UniProtKB-KW"/>
</dbReference>
<feature type="domain" description="HTH luxR-type" evidence="5">
    <location>
        <begin position="849"/>
        <end position="914"/>
    </location>
</feature>
<evidence type="ECO:0000256" key="1">
    <source>
        <dbReference type="ARBA" id="ARBA00023015"/>
    </source>
</evidence>
<dbReference type="InterPro" id="IPR036388">
    <property type="entry name" value="WH-like_DNA-bd_sf"/>
</dbReference>
<dbReference type="AlphaFoldDB" id="A0A2L0UH87"/>
<evidence type="ECO:0000313" key="6">
    <source>
        <dbReference type="EMBL" id="AUZ88609.1"/>
    </source>
</evidence>
<dbReference type="Gene3D" id="3.40.50.300">
    <property type="entry name" value="P-loop containing nucleotide triphosphate hydrolases"/>
    <property type="match status" value="1"/>
</dbReference>
<dbReference type="Pfam" id="PF00196">
    <property type="entry name" value="GerE"/>
    <property type="match status" value="1"/>
</dbReference>
<evidence type="ECO:0000256" key="3">
    <source>
        <dbReference type="ARBA" id="ARBA00023163"/>
    </source>
</evidence>
<reference evidence="6 7" key="1">
    <citation type="submission" date="2017-11" db="EMBL/GenBank/DDBJ databases">
        <title>Draft genome of Arthrobacter agilis strain UMCV2, a plant growth-promoting rhizobacterium and biocontrol capacity of phytopathogenic fungi.</title>
        <authorList>
            <person name="Martinez-Camara R."/>
            <person name="Santoyo G."/>
            <person name="Moreno-Hagelsieb G."/>
            <person name="Valencia-Cantero E."/>
        </authorList>
    </citation>
    <scope>NUCLEOTIDE SEQUENCE [LARGE SCALE GENOMIC DNA]</scope>
    <source>
        <strain evidence="6 7">UMCV2</strain>
    </source>
</reference>
<dbReference type="SUPFAM" id="SSF46894">
    <property type="entry name" value="C-terminal effector domain of the bipartite response regulators"/>
    <property type="match status" value="1"/>
</dbReference>
<dbReference type="InterPro" id="IPR027417">
    <property type="entry name" value="P-loop_NTPase"/>
</dbReference>
<evidence type="ECO:0000256" key="4">
    <source>
        <dbReference type="SAM" id="MobiDB-lite"/>
    </source>
</evidence>
<dbReference type="InterPro" id="IPR000792">
    <property type="entry name" value="Tscrpt_reg_LuxR_C"/>
</dbReference>
<keyword evidence="3" id="KW-0804">Transcription</keyword>
<dbReference type="PANTHER" id="PTHR44688:SF16">
    <property type="entry name" value="DNA-BINDING TRANSCRIPTIONAL ACTIVATOR DEVR_DOSR"/>
    <property type="match status" value="1"/>
</dbReference>
<keyword evidence="1" id="KW-0805">Transcription regulation</keyword>
<dbReference type="PANTHER" id="PTHR44688">
    <property type="entry name" value="DNA-BINDING TRANSCRIPTIONAL ACTIVATOR DEVR_DOSR"/>
    <property type="match status" value="1"/>
</dbReference>
<organism evidence="6 7">
    <name type="scientific">Arthrobacter agilis</name>
    <dbReference type="NCBI Taxonomy" id="37921"/>
    <lineage>
        <taxon>Bacteria</taxon>
        <taxon>Bacillati</taxon>
        <taxon>Actinomycetota</taxon>
        <taxon>Actinomycetes</taxon>
        <taxon>Micrococcales</taxon>
        <taxon>Micrococcaceae</taxon>
        <taxon>Arthrobacter</taxon>
    </lineage>
</organism>
<protein>
    <recommendedName>
        <fullName evidence="5">HTH luxR-type domain-containing protein</fullName>
    </recommendedName>
</protein>
<dbReference type="RefSeq" id="WP_208739752.1">
    <property type="nucleotide sequence ID" value="NZ_CP024915.1"/>
</dbReference>
<name>A0A2L0UH87_9MICC</name>
<accession>A0A2L0UH87</accession>
<evidence type="ECO:0000256" key="2">
    <source>
        <dbReference type="ARBA" id="ARBA00023125"/>
    </source>
</evidence>
<gene>
    <name evidence="6" type="ORF">CVO76_13895</name>
</gene>
<dbReference type="Gene3D" id="1.10.10.10">
    <property type="entry name" value="Winged helix-like DNA-binding domain superfamily/Winged helix DNA-binding domain"/>
    <property type="match status" value="1"/>
</dbReference>
<dbReference type="GO" id="GO:0006355">
    <property type="term" value="P:regulation of DNA-templated transcription"/>
    <property type="evidence" value="ECO:0007669"/>
    <property type="project" value="InterPro"/>
</dbReference>
<dbReference type="InterPro" id="IPR041664">
    <property type="entry name" value="AAA_16"/>
</dbReference>
<sequence>MRSHSLVESRPVPPVASPLLPGTARSGQAAAHTAFIGRAGETASILRAVRQPGSAGAVVVGAAGIGKTALLHHVQRSLAENYLVRVRGLRSATSSPFRALSFLLSELPGTVTHPALVFTAVSAYLRAEAGGRRVVFAVDNAEHLDRSSSTLIGQLVAANVASVVLTVTDFAQADPVFMTMWRNASLRRLDLAPFTCEETRLFVESELDAPVSREGLEALWAVGGGNLPATRAALRGYVQRGTLARRGAAWVLLPGRPVGQDLVAHSPLLLQLAPNQRSVVNLVALAGTLDWSDLARGTDSADLDALQDAGILVIDTGVEPRARLATPGLSAAVAEAVGASEASDLYQHLQGLRAAPRQLAADPARLVAWLMRAAHPVSEDQAVAAAAALNDEGRYSRAAELLAALDLPDSDRLVYQAVRAALGQGSLRTATLHLSALADREDRLDRTTWTLSRIAESRMRRLRPVVDAPEPIAEASERVAAWQQQALEAGDDGAVAELARLERRLFAERAALASFSGRYSDNLGSLAGVVDTDLAASAGREELEFQVEVQSLLLEAQVVVDDRSLSHDLARSLARLLVHPDVPYGVADAALLRVEVALLMTGGWSDTARLLGSIRHSNARWSFRSGSLAQLFEGLTMIALGRARDAGRALEPVVEQLRIADPHGILPLAAATLTFSHALAGPLEQVIAHLPLSEPGRGSSWAVRRAARHYQLLASARTENRGEAARRLQDRASSDLQQGARVWALVSLAAAVRLGRQEAVADLGALAATVRGPLARTCSLYSRALLDSDVGLLIEAMECAAASDDYRLVADIAQSGINATTRNQDRTGLRVIQRRLRELLPDAPQADAGGVDLDSLTAREREVAALAAAGRSNRAIAQKLVVSVRTVEGHLYQVYSKLSVSTRAELAELVPAESGL</sequence>
<dbReference type="Pfam" id="PF13191">
    <property type="entry name" value="AAA_16"/>
    <property type="match status" value="1"/>
</dbReference>
<keyword evidence="2" id="KW-0238">DNA-binding</keyword>